<feature type="compositionally biased region" description="Basic and acidic residues" evidence="1">
    <location>
        <begin position="49"/>
        <end position="76"/>
    </location>
</feature>
<feature type="non-terminal residue" evidence="2">
    <location>
        <position position="88"/>
    </location>
</feature>
<accession>A0A392TJM8</accession>
<name>A0A392TJM8_9FABA</name>
<evidence type="ECO:0000313" key="2">
    <source>
        <dbReference type="EMBL" id="MCI61379.1"/>
    </source>
</evidence>
<organism evidence="2 3">
    <name type="scientific">Trifolium medium</name>
    <dbReference type="NCBI Taxonomy" id="97028"/>
    <lineage>
        <taxon>Eukaryota</taxon>
        <taxon>Viridiplantae</taxon>
        <taxon>Streptophyta</taxon>
        <taxon>Embryophyta</taxon>
        <taxon>Tracheophyta</taxon>
        <taxon>Spermatophyta</taxon>
        <taxon>Magnoliopsida</taxon>
        <taxon>eudicotyledons</taxon>
        <taxon>Gunneridae</taxon>
        <taxon>Pentapetalae</taxon>
        <taxon>rosids</taxon>
        <taxon>fabids</taxon>
        <taxon>Fabales</taxon>
        <taxon>Fabaceae</taxon>
        <taxon>Papilionoideae</taxon>
        <taxon>50 kb inversion clade</taxon>
        <taxon>NPAAA clade</taxon>
        <taxon>Hologalegina</taxon>
        <taxon>IRL clade</taxon>
        <taxon>Trifolieae</taxon>
        <taxon>Trifolium</taxon>
    </lineage>
</organism>
<feature type="region of interest" description="Disordered" evidence="1">
    <location>
        <begin position="1"/>
        <end position="33"/>
    </location>
</feature>
<dbReference type="Proteomes" id="UP000265520">
    <property type="component" value="Unassembled WGS sequence"/>
</dbReference>
<feature type="non-terminal residue" evidence="2">
    <location>
        <position position="1"/>
    </location>
</feature>
<dbReference type="AlphaFoldDB" id="A0A392TJM8"/>
<feature type="region of interest" description="Disordered" evidence="1">
    <location>
        <begin position="47"/>
        <end position="76"/>
    </location>
</feature>
<protein>
    <submittedName>
        <fullName evidence="2">Uncharacterized protein</fullName>
    </submittedName>
</protein>
<keyword evidence="3" id="KW-1185">Reference proteome</keyword>
<evidence type="ECO:0000313" key="3">
    <source>
        <dbReference type="Proteomes" id="UP000265520"/>
    </source>
</evidence>
<evidence type="ECO:0000256" key="1">
    <source>
        <dbReference type="SAM" id="MobiDB-lite"/>
    </source>
</evidence>
<proteinExistence type="predicted"/>
<dbReference type="EMBL" id="LXQA010598814">
    <property type="protein sequence ID" value="MCI61379.1"/>
    <property type="molecule type" value="Genomic_DNA"/>
</dbReference>
<comment type="caution">
    <text evidence="2">The sequence shown here is derived from an EMBL/GenBank/DDBJ whole genome shotgun (WGS) entry which is preliminary data.</text>
</comment>
<sequence length="88" mass="9436">GGEVRTKSTGSKTKSGGVIVPDPEKEGPGPLEGVRVGDIVVKLGAQQERVARKEGQKKGDGQISKESDMPADAVKEKDSRIFLRNYRT</sequence>
<feature type="compositionally biased region" description="Low complexity" evidence="1">
    <location>
        <begin position="7"/>
        <end position="17"/>
    </location>
</feature>
<reference evidence="2 3" key="1">
    <citation type="journal article" date="2018" name="Front. Plant Sci.">
        <title>Red Clover (Trifolium pratense) and Zigzag Clover (T. medium) - A Picture of Genomic Similarities and Differences.</title>
        <authorList>
            <person name="Dluhosova J."/>
            <person name="Istvanek J."/>
            <person name="Nedelnik J."/>
            <person name="Repkova J."/>
        </authorList>
    </citation>
    <scope>NUCLEOTIDE SEQUENCE [LARGE SCALE GENOMIC DNA]</scope>
    <source>
        <strain evidence="3">cv. 10/8</strain>
        <tissue evidence="2">Leaf</tissue>
    </source>
</reference>